<dbReference type="Proteomes" id="UP000318065">
    <property type="component" value="Chromosome"/>
</dbReference>
<dbReference type="CDD" id="cd02440">
    <property type="entry name" value="AdoMet_MTases"/>
    <property type="match status" value="1"/>
</dbReference>
<gene>
    <name evidence="5" type="primary">tam</name>
    <name evidence="5" type="ORF">RxyAA322_26580</name>
</gene>
<evidence type="ECO:0000313" key="6">
    <source>
        <dbReference type="Proteomes" id="UP000318065"/>
    </source>
</evidence>
<dbReference type="InterPro" id="IPR041698">
    <property type="entry name" value="Methyltransf_25"/>
</dbReference>
<evidence type="ECO:0000256" key="3">
    <source>
        <dbReference type="ARBA" id="ARBA00022691"/>
    </source>
</evidence>
<dbReference type="Gene3D" id="3.40.50.150">
    <property type="entry name" value="Vaccinia Virus protein VP39"/>
    <property type="match status" value="1"/>
</dbReference>
<dbReference type="PANTHER" id="PTHR43861">
    <property type="entry name" value="TRANS-ACONITATE 2-METHYLTRANSFERASE-RELATED"/>
    <property type="match status" value="1"/>
</dbReference>
<keyword evidence="2 5" id="KW-0808">Transferase</keyword>
<keyword evidence="3" id="KW-0949">S-adenosyl-L-methionine</keyword>
<dbReference type="Pfam" id="PF13649">
    <property type="entry name" value="Methyltransf_25"/>
    <property type="match status" value="1"/>
</dbReference>
<dbReference type="EMBL" id="AP019791">
    <property type="protein sequence ID" value="BBL80804.1"/>
    <property type="molecule type" value="Genomic_DNA"/>
</dbReference>
<dbReference type="SMART" id="SM00650">
    <property type="entry name" value="rADc"/>
    <property type="match status" value="1"/>
</dbReference>
<evidence type="ECO:0000259" key="4">
    <source>
        <dbReference type="SMART" id="SM00650"/>
    </source>
</evidence>
<name>A0A510HLM6_9ACTN</name>
<evidence type="ECO:0000313" key="5">
    <source>
        <dbReference type="EMBL" id="BBL80804.1"/>
    </source>
</evidence>
<accession>A0A510HLM6</accession>
<evidence type="ECO:0000256" key="2">
    <source>
        <dbReference type="ARBA" id="ARBA00022679"/>
    </source>
</evidence>
<dbReference type="AlphaFoldDB" id="A0A510HLM6"/>
<proteinExistence type="predicted"/>
<dbReference type="RefSeq" id="WP_197735490.1">
    <property type="nucleotide sequence ID" value="NZ_AP019791.1"/>
</dbReference>
<organism evidence="5 6">
    <name type="scientific">Rubrobacter xylanophilus</name>
    <dbReference type="NCBI Taxonomy" id="49319"/>
    <lineage>
        <taxon>Bacteria</taxon>
        <taxon>Bacillati</taxon>
        <taxon>Actinomycetota</taxon>
        <taxon>Rubrobacteria</taxon>
        <taxon>Rubrobacterales</taxon>
        <taxon>Rubrobacteraceae</taxon>
        <taxon>Rubrobacter</taxon>
    </lineage>
</organism>
<dbReference type="SUPFAM" id="SSF53335">
    <property type="entry name" value="S-adenosyl-L-methionine-dependent methyltransferases"/>
    <property type="match status" value="1"/>
</dbReference>
<protein>
    <submittedName>
        <fullName evidence="5">Trans-aconitate 2-methyltransferase</fullName>
    </submittedName>
</protein>
<dbReference type="InterPro" id="IPR029063">
    <property type="entry name" value="SAM-dependent_MTases_sf"/>
</dbReference>
<reference evidence="5" key="1">
    <citation type="journal article" date="2019" name="Microbiol. Resour. Announc.">
        <title>Complete Genome Sequence of Rubrobacter xylanophilus Strain AA3-22, Isolated from Arima Onsen in Japan.</title>
        <authorList>
            <person name="Tomariguchi N."/>
            <person name="Miyazaki K."/>
        </authorList>
    </citation>
    <scope>NUCLEOTIDE SEQUENCE [LARGE SCALE GENOMIC DNA]</scope>
    <source>
        <strain evidence="5">AA3-22</strain>
    </source>
</reference>
<keyword evidence="1 5" id="KW-0489">Methyltransferase</keyword>
<keyword evidence="6" id="KW-1185">Reference proteome</keyword>
<evidence type="ECO:0000256" key="1">
    <source>
        <dbReference type="ARBA" id="ARBA00022603"/>
    </source>
</evidence>
<feature type="domain" description="Ribosomal RNA adenine methylase transferase N-terminal" evidence="4">
    <location>
        <begin position="31"/>
        <end position="168"/>
    </location>
</feature>
<dbReference type="PANTHER" id="PTHR43861:SF1">
    <property type="entry name" value="TRANS-ACONITATE 2-METHYLTRANSFERASE"/>
    <property type="match status" value="1"/>
</dbReference>
<dbReference type="GO" id="GO:0000179">
    <property type="term" value="F:rRNA (adenine-N6,N6-)-dimethyltransferase activity"/>
    <property type="evidence" value="ECO:0007669"/>
    <property type="project" value="InterPro"/>
</dbReference>
<sequence>MRDVKDGGASRAEREWNAEAYEELADPMTRWGAAFLGRLELAGDEVVVDAGCGTGRVTELLLRRLPRGRVIAVDASQTMVEAARRRFAGDSRVRVVRQDLLRLEVEEPVDVVFSTATFHWIPDHDALFRRLAAALRPGGRLAAQCGGDGNVSRVREATRRVMGEERFAPFFEGWEDNKLYADAGGTRRRLEEAGFERVETWLHEEPTTFRSVEHLTRYLEAIILRGHLLRLPEAERRPFARAVAEKIAAHDGPLLVDYVRLNMLAVRAGE</sequence>
<dbReference type="InterPro" id="IPR020598">
    <property type="entry name" value="rRNA_Ade_methylase_Trfase_N"/>
</dbReference>